<dbReference type="InterPro" id="IPR013097">
    <property type="entry name" value="Dabb"/>
</dbReference>
<dbReference type="RefSeq" id="XP_007916440.1">
    <property type="nucleotide sequence ID" value="XM_007918249.1"/>
</dbReference>
<dbReference type="AlphaFoldDB" id="R8BHH1"/>
<dbReference type="OrthoDB" id="3830014at2759"/>
<evidence type="ECO:0000313" key="2">
    <source>
        <dbReference type="EMBL" id="EON98758.1"/>
    </source>
</evidence>
<accession>R8BHH1</accession>
<proteinExistence type="predicted"/>
<evidence type="ECO:0000313" key="3">
    <source>
        <dbReference type="Proteomes" id="UP000014074"/>
    </source>
</evidence>
<dbReference type="HOGENOM" id="CLU_120569_1_1_1"/>
<dbReference type="KEGG" id="tmn:UCRPA7_5705"/>
<reference evidence="3" key="1">
    <citation type="journal article" date="2013" name="Genome Announc.">
        <title>Draft genome sequence of the ascomycete Phaeoacremonium aleophilum strain UCR-PA7, a causal agent of the esca disease complex in grapevines.</title>
        <authorList>
            <person name="Blanco-Ulate B."/>
            <person name="Rolshausen P."/>
            <person name="Cantu D."/>
        </authorList>
    </citation>
    <scope>NUCLEOTIDE SEQUENCE [LARGE SCALE GENOMIC DNA]</scope>
    <source>
        <strain evidence="3">UCR-PA7</strain>
    </source>
</reference>
<dbReference type="eggNOG" id="ENOG502STNI">
    <property type="taxonomic scope" value="Eukaryota"/>
</dbReference>
<evidence type="ECO:0000259" key="1">
    <source>
        <dbReference type="PROSITE" id="PS51502"/>
    </source>
</evidence>
<sequence length="121" mass="13369">MVHKLIHRVTMFKLPGEEAQKGLLAAYDQLAKDQKKDGKPYIPFICAGVAMDDPRTKGYTIVAKTEFWSLEDLQYYDKECEAHAALKKTAATLGLAEPPLTVYFEGSPTINFTGTDPNASS</sequence>
<dbReference type="Proteomes" id="UP000014074">
    <property type="component" value="Unassembled WGS sequence"/>
</dbReference>
<protein>
    <submittedName>
        <fullName evidence="2">Putative stress responsive a b barrel domain-containing protein</fullName>
    </submittedName>
</protein>
<dbReference type="Pfam" id="PF07876">
    <property type="entry name" value="Dabb"/>
    <property type="match status" value="1"/>
</dbReference>
<keyword evidence="3" id="KW-1185">Reference proteome</keyword>
<dbReference type="SUPFAM" id="SSF54909">
    <property type="entry name" value="Dimeric alpha+beta barrel"/>
    <property type="match status" value="1"/>
</dbReference>
<dbReference type="GeneID" id="19326286"/>
<dbReference type="EMBL" id="KB933196">
    <property type="protein sequence ID" value="EON98758.1"/>
    <property type="molecule type" value="Genomic_DNA"/>
</dbReference>
<dbReference type="Gene3D" id="3.30.70.100">
    <property type="match status" value="1"/>
</dbReference>
<name>R8BHH1_PHAM7</name>
<feature type="domain" description="Stress-response A/B barrel" evidence="1">
    <location>
        <begin position="6"/>
        <end position="104"/>
    </location>
</feature>
<dbReference type="PROSITE" id="PS51502">
    <property type="entry name" value="S_R_A_B_BARREL"/>
    <property type="match status" value="1"/>
</dbReference>
<dbReference type="InterPro" id="IPR011008">
    <property type="entry name" value="Dimeric_a/b-barrel"/>
</dbReference>
<gene>
    <name evidence="2" type="ORF">UCRPA7_5705</name>
</gene>
<dbReference type="SMART" id="SM00886">
    <property type="entry name" value="Dabb"/>
    <property type="match status" value="1"/>
</dbReference>
<organism evidence="2 3">
    <name type="scientific">Phaeoacremonium minimum (strain UCR-PA7)</name>
    <name type="common">Esca disease fungus</name>
    <name type="synonym">Togninia minima</name>
    <dbReference type="NCBI Taxonomy" id="1286976"/>
    <lineage>
        <taxon>Eukaryota</taxon>
        <taxon>Fungi</taxon>
        <taxon>Dikarya</taxon>
        <taxon>Ascomycota</taxon>
        <taxon>Pezizomycotina</taxon>
        <taxon>Sordariomycetes</taxon>
        <taxon>Sordariomycetidae</taxon>
        <taxon>Togniniales</taxon>
        <taxon>Togniniaceae</taxon>
        <taxon>Phaeoacremonium</taxon>
    </lineage>
</organism>